<sequence length="145" mass="16672">MMERDEDTFYMLKEMAEDPHLSSRNYNDELIGLDYYANLSVLSNEEVSLLVSLWHEKYITCQKEKLASQWMVVQIFILVAVASYIAWLSGGIAGTLISIVGVIAVIAMIEDKRIEQAKRNLRDAKQVYHRLGELKKSRQVTTDEE</sequence>
<keyword evidence="2" id="KW-0812">Transmembrane</keyword>
<dbReference type="EMBL" id="DRHY01000144">
    <property type="protein sequence ID" value="HEC74012.1"/>
    <property type="molecule type" value="Genomic_DNA"/>
</dbReference>
<keyword evidence="2" id="KW-0472">Membrane</keyword>
<proteinExistence type="predicted"/>
<feature type="transmembrane region" description="Helical" evidence="2">
    <location>
        <begin position="92"/>
        <end position="109"/>
    </location>
</feature>
<keyword evidence="2" id="KW-1133">Transmembrane helix</keyword>
<gene>
    <name evidence="3" type="ORF">ENI26_06515</name>
</gene>
<evidence type="ECO:0008006" key="4">
    <source>
        <dbReference type="Google" id="ProtNLM"/>
    </source>
</evidence>
<evidence type="ECO:0000256" key="1">
    <source>
        <dbReference type="SAM" id="Coils"/>
    </source>
</evidence>
<name>A0A7C2A709_9GAMM</name>
<comment type="caution">
    <text evidence="3">The sequence shown here is derived from an EMBL/GenBank/DDBJ whole genome shotgun (WGS) entry which is preliminary data.</text>
</comment>
<evidence type="ECO:0000256" key="2">
    <source>
        <dbReference type="SAM" id="Phobius"/>
    </source>
</evidence>
<reference evidence="3" key="1">
    <citation type="journal article" date="2020" name="mSystems">
        <title>Genome- and Community-Level Interaction Insights into Carbon Utilization and Element Cycling Functions of Hydrothermarchaeota in Hydrothermal Sediment.</title>
        <authorList>
            <person name="Zhou Z."/>
            <person name="Liu Y."/>
            <person name="Xu W."/>
            <person name="Pan J."/>
            <person name="Luo Z.H."/>
            <person name="Li M."/>
        </authorList>
    </citation>
    <scope>NUCLEOTIDE SEQUENCE [LARGE SCALE GENOMIC DNA]</scope>
    <source>
        <strain evidence="3">HyVt-380</strain>
    </source>
</reference>
<protein>
    <recommendedName>
        <fullName evidence="4">DUF2335 domain-containing protein</fullName>
    </recommendedName>
</protein>
<accession>A0A7C2A709</accession>
<feature type="transmembrane region" description="Helical" evidence="2">
    <location>
        <begin position="66"/>
        <end position="86"/>
    </location>
</feature>
<keyword evidence="1" id="KW-0175">Coiled coil</keyword>
<feature type="coiled-coil region" evidence="1">
    <location>
        <begin position="107"/>
        <end position="134"/>
    </location>
</feature>
<dbReference type="Proteomes" id="UP000886384">
    <property type="component" value="Unassembled WGS sequence"/>
</dbReference>
<organism evidence="3">
    <name type="scientific">Methylophaga aminisulfidivorans</name>
    <dbReference type="NCBI Taxonomy" id="230105"/>
    <lineage>
        <taxon>Bacteria</taxon>
        <taxon>Pseudomonadati</taxon>
        <taxon>Pseudomonadota</taxon>
        <taxon>Gammaproteobacteria</taxon>
        <taxon>Thiotrichales</taxon>
        <taxon>Piscirickettsiaceae</taxon>
        <taxon>Methylophaga</taxon>
    </lineage>
</organism>
<dbReference type="AlphaFoldDB" id="A0A7C2A709"/>
<evidence type="ECO:0000313" key="3">
    <source>
        <dbReference type="EMBL" id="HEC74012.1"/>
    </source>
</evidence>